<protein>
    <recommendedName>
        <fullName evidence="3">DUF3175 domain-containing protein</fullName>
    </recommendedName>
</protein>
<evidence type="ECO:0008006" key="3">
    <source>
        <dbReference type="Google" id="ProtNLM"/>
    </source>
</evidence>
<dbReference type="InterPro" id="IPR021513">
    <property type="entry name" value="Phage_RSL1_Orf186"/>
</dbReference>
<dbReference type="RefSeq" id="WP_188821359.1">
    <property type="nucleotide sequence ID" value="NZ_BMHH01000002.1"/>
</dbReference>
<proteinExistence type="predicted"/>
<keyword evidence="2" id="KW-1185">Reference proteome</keyword>
<sequence>MVQNMNKWSKDVTEHDNPLDLKTGVFARGDAQEIAAMLQRSAEEKGDADPYRSAMSMLDFYINRAGRNLPAERETVLEEAKSELRRLYDRTA</sequence>
<reference evidence="1" key="1">
    <citation type="journal article" date="2014" name="Int. J. Syst. Evol. Microbiol.">
        <title>Complete genome sequence of Corynebacterium casei LMG S-19264T (=DSM 44701T), isolated from a smear-ripened cheese.</title>
        <authorList>
            <consortium name="US DOE Joint Genome Institute (JGI-PGF)"/>
            <person name="Walter F."/>
            <person name="Albersmeier A."/>
            <person name="Kalinowski J."/>
            <person name="Ruckert C."/>
        </authorList>
    </citation>
    <scope>NUCLEOTIDE SEQUENCE</scope>
    <source>
        <strain evidence="1">CGMCC 1.15082</strain>
    </source>
</reference>
<dbReference type="EMBL" id="BMHH01000002">
    <property type="protein sequence ID" value="GGA81568.1"/>
    <property type="molecule type" value="Genomic_DNA"/>
</dbReference>
<dbReference type="Proteomes" id="UP000646478">
    <property type="component" value="Unassembled WGS sequence"/>
</dbReference>
<accession>A0A916S3V8</accession>
<evidence type="ECO:0000313" key="2">
    <source>
        <dbReference type="Proteomes" id="UP000646478"/>
    </source>
</evidence>
<organism evidence="1 2">
    <name type="scientific">Brucella endophytica</name>
    <dbReference type="NCBI Taxonomy" id="1963359"/>
    <lineage>
        <taxon>Bacteria</taxon>
        <taxon>Pseudomonadati</taxon>
        <taxon>Pseudomonadota</taxon>
        <taxon>Alphaproteobacteria</taxon>
        <taxon>Hyphomicrobiales</taxon>
        <taxon>Brucellaceae</taxon>
        <taxon>Brucella/Ochrobactrum group</taxon>
        <taxon>Brucella</taxon>
    </lineage>
</organism>
<dbReference type="Pfam" id="PF11373">
    <property type="entry name" value="DUF3175"/>
    <property type="match status" value="1"/>
</dbReference>
<evidence type="ECO:0000313" key="1">
    <source>
        <dbReference type="EMBL" id="GGA81568.1"/>
    </source>
</evidence>
<gene>
    <name evidence="1" type="ORF">GCM10011491_06100</name>
</gene>
<reference evidence="1" key="2">
    <citation type="submission" date="2020-09" db="EMBL/GenBank/DDBJ databases">
        <authorList>
            <person name="Sun Q."/>
            <person name="Zhou Y."/>
        </authorList>
    </citation>
    <scope>NUCLEOTIDE SEQUENCE</scope>
    <source>
        <strain evidence="1">CGMCC 1.15082</strain>
    </source>
</reference>
<dbReference type="AlphaFoldDB" id="A0A916S3V8"/>
<comment type="caution">
    <text evidence="1">The sequence shown here is derived from an EMBL/GenBank/DDBJ whole genome shotgun (WGS) entry which is preliminary data.</text>
</comment>
<name>A0A916S3V8_9HYPH</name>